<dbReference type="InterPro" id="IPR007630">
    <property type="entry name" value="RNA_pol_sigma70_r4"/>
</dbReference>
<dbReference type="GO" id="GO:0006352">
    <property type="term" value="P:DNA-templated transcription initiation"/>
    <property type="evidence" value="ECO:0007669"/>
    <property type="project" value="InterPro"/>
</dbReference>
<dbReference type="GO" id="GO:0003677">
    <property type="term" value="F:DNA binding"/>
    <property type="evidence" value="ECO:0007669"/>
    <property type="project" value="UniProtKB-KW"/>
</dbReference>
<evidence type="ECO:0000256" key="2">
    <source>
        <dbReference type="ARBA" id="ARBA00023082"/>
    </source>
</evidence>
<dbReference type="EMBL" id="CP021422">
    <property type="protein sequence ID" value="ASB42144.1"/>
    <property type="molecule type" value="Genomic_DNA"/>
</dbReference>
<keyword evidence="1" id="KW-0805">Transcription regulation</keyword>
<keyword evidence="4" id="KW-0804">Transcription</keyword>
<dbReference type="SUPFAM" id="SSF88659">
    <property type="entry name" value="Sigma3 and sigma4 domains of RNA polymerase sigma factors"/>
    <property type="match status" value="2"/>
</dbReference>
<dbReference type="InterPro" id="IPR014284">
    <property type="entry name" value="RNA_pol_sigma-70_dom"/>
</dbReference>
<evidence type="ECO:0000256" key="1">
    <source>
        <dbReference type="ARBA" id="ARBA00023015"/>
    </source>
</evidence>
<dbReference type="AlphaFoldDB" id="A0A1Z2XUM1"/>
<dbReference type="Pfam" id="PF04545">
    <property type="entry name" value="Sigma70_r4"/>
    <property type="match status" value="1"/>
</dbReference>
<dbReference type="GO" id="GO:0016987">
    <property type="term" value="F:sigma factor activity"/>
    <property type="evidence" value="ECO:0007669"/>
    <property type="project" value="UniProtKB-KW"/>
</dbReference>
<evidence type="ECO:0000313" key="7">
    <source>
        <dbReference type="EMBL" id="QQR31415.1"/>
    </source>
</evidence>
<dbReference type="InterPro" id="IPR013324">
    <property type="entry name" value="RNA_pol_sigma_r3/r4-like"/>
</dbReference>
<dbReference type="Pfam" id="PF04539">
    <property type="entry name" value="Sigma70_r3"/>
    <property type="match status" value="1"/>
</dbReference>
<dbReference type="InterPro" id="IPR036388">
    <property type="entry name" value="WH-like_DNA-bd_sf"/>
</dbReference>
<evidence type="ECO:0000313" key="8">
    <source>
        <dbReference type="Proteomes" id="UP000196710"/>
    </source>
</evidence>
<sequence length="182" mass="20378">MLRNSCSLPQNIVFPQGTLMPMIIGEVRRFLRDNNSVRVSRSMRDTAYKAIQCKERLTAKNGREPTVEEMATELGIKREDVVVALEAIVEPVSLYEPTFSDGGDPVYIMDQVGGSDDQDWLEEIAIKQAIHNLSEREKRILSMRFLDGRTQMEVAGLVGISQAQVSRLEKGALGKIKAEIRA</sequence>
<reference evidence="7 9" key="3">
    <citation type="submission" date="2020-11" db="EMBL/GenBank/DDBJ databases">
        <title>Closed and high quality bacterial genomes of the OMM12 community.</title>
        <authorList>
            <person name="Marbouty M."/>
            <person name="Lamy-Besnier Q."/>
            <person name="Debarbieux L."/>
            <person name="Koszul R."/>
        </authorList>
    </citation>
    <scope>NUCLEOTIDE SEQUENCE [LARGE SCALE GENOMIC DNA]</scope>
    <source>
        <strain evidence="7 9">KB18</strain>
    </source>
</reference>
<reference evidence="8" key="2">
    <citation type="submission" date="2017-05" db="EMBL/GenBank/DDBJ databases">
        <title>Improved OligoMM genomes.</title>
        <authorList>
            <person name="Garzetti D."/>
        </authorList>
    </citation>
    <scope>NUCLEOTIDE SEQUENCE [LARGE SCALE GENOMIC DNA]</scope>
    <source>
        <strain evidence="8">KB18</strain>
    </source>
</reference>
<evidence type="ECO:0000259" key="5">
    <source>
        <dbReference type="PROSITE" id="PS00716"/>
    </source>
</evidence>
<keyword evidence="2" id="KW-0731">Sigma factor</keyword>
<reference evidence="6" key="1">
    <citation type="journal article" date="2017" name="Genome Announc.">
        <title>High-Quality Whole-Genome Sequences of the Oligo-Mouse-Microbiota Bacterial Community.</title>
        <authorList>
            <person name="Garzetti D."/>
            <person name="Brugiroux S."/>
            <person name="Bunk B."/>
            <person name="Pukall R."/>
            <person name="McCoy K.D."/>
            <person name="Macpherson A.J."/>
            <person name="Stecher B."/>
        </authorList>
    </citation>
    <scope>NUCLEOTIDE SEQUENCE</scope>
    <source>
        <strain evidence="6">KB18</strain>
    </source>
</reference>
<dbReference type="PROSITE" id="PS00716">
    <property type="entry name" value="SIGMA70_2"/>
    <property type="match status" value="1"/>
</dbReference>
<dbReference type="CDD" id="cd06171">
    <property type="entry name" value="Sigma70_r4"/>
    <property type="match status" value="1"/>
</dbReference>
<keyword evidence="3" id="KW-0238">DNA-binding</keyword>
<protein>
    <submittedName>
        <fullName evidence="7">Sigma-70 family RNA polymerase sigma factor</fullName>
    </submittedName>
</protein>
<dbReference type="KEGG" id="amur:ADH66_16625"/>
<dbReference type="Proteomes" id="UP000196710">
    <property type="component" value="Chromosome"/>
</dbReference>
<gene>
    <name evidence="6" type="ORF">ADH66_16625</name>
    <name evidence="7" type="ORF">I5Q82_07010</name>
</gene>
<dbReference type="PRINTS" id="PR00046">
    <property type="entry name" value="SIGMA70FCT"/>
</dbReference>
<accession>A0A1Z2XUM1</accession>
<organism evidence="7 9">
    <name type="scientific">Acutalibacter muris</name>
    <dbReference type="NCBI Taxonomy" id="1796620"/>
    <lineage>
        <taxon>Bacteria</taxon>
        <taxon>Bacillati</taxon>
        <taxon>Bacillota</taxon>
        <taxon>Clostridia</taxon>
        <taxon>Eubacteriales</taxon>
        <taxon>Acutalibacteraceae</taxon>
        <taxon>Acutalibacter</taxon>
    </lineage>
</organism>
<dbReference type="Gene3D" id="1.10.10.10">
    <property type="entry name" value="Winged helix-like DNA-binding domain superfamily/Winged helix DNA-binding domain"/>
    <property type="match status" value="2"/>
</dbReference>
<keyword evidence="8" id="KW-1185">Reference proteome</keyword>
<dbReference type="InterPro" id="IPR000943">
    <property type="entry name" value="RNA_pol_sigma70"/>
</dbReference>
<dbReference type="PANTHER" id="PTHR30385">
    <property type="entry name" value="SIGMA FACTOR F FLAGELLAR"/>
    <property type="match status" value="1"/>
</dbReference>
<dbReference type="Proteomes" id="UP000596035">
    <property type="component" value="Chromosome"/>
</dbReference>
<feature type="domain" description="RNA polymerase sigma-70" evidence="5">
    <location>
        <begin position="150"/>
        <end position="176"/>
    </location>
</feature>
<evidence type="ECO:0000313" key="6">
    <source>
        <dbReference type="EMBL" id="ASB42144.1"/>
    </source>
</evidence>
<proteinExistence type="predicted"/>
<evidence type="ECO:0000256" key="4">
    <source>
        <dbReference type="ARBA" id="ARBA00023163"/>
    </source>
</evidence>
<dbReference type="NCBIfam" id="TIGR02937">
    <property type="entry name" value="sigma70-ECF"/>
    <property type="match status" value="1"/>
</dbReference>
<evidence type="ECO:0000256" key="3">
    <source>
        <dbReference type="ARBA" id="ARBA00023125"/>
    </source>
</evidence>
<dbReference type="PANTHER" id="PTHR30385:SF4">
    <property type="entry name" value="RNA POLYMERASE SIGMA-E FACTOR"/>
    <property type="match status" value="1"/>
</dbReference>
<name>A0A1Z2XUM1_9FIRM</name>
<dbReference type="EMBL" id="CP065321">
    <property type="protein sequence ID" value="QQR31415.1"/>
    <property type="molecule type" value="Genomic_DNA"/>
</dbReference>
<evidence type="ECO:0000313" key="9">
    <source>
        <dbReference type="Proteomes" id="UP000596035"/>
    </source>
</evidence>
<dbReference type="InterPro" id="IPR007624">
    <property type="entry name" value="RNA_pol_sigma70_r3"/>
</dbReference>